<keyword evidence="2" id="KW-1185">Reference proteome</keyword>
<dbReference type="AlphaFoldDB" id="A0A5C6UBS5"/>
<dbReference type="Proteomes" id="UP000321129">
    <property type="component" value="Unassembled WGS sequence"/>
</dbReference>
<dbReference type="EMBL" id="VOPY01000002">
    <property type="protein sequence ID" value="TXC69308.1"/>
    <property type="molecule type" value="Genomic_DNA"/>
</dbReference>
<dbReference type="InterPro" id="IPR027417">
    <property type="entry name" value="P-loop_NTPase"/>
</dbReference>
<gene>
    <name evidence="1" type="ORF">FSZ31_08315</name>
</gene>
<proteinExistence type="predicted"/>
<dbReference type="SUPFAM" id="SSF52540">
    <property type="entry name" value="P-loop containing nucleoside triphosphate hydrolases"/>
    <property type="match status" value="1"/>
</dbReference>
<organism evidence="1 2">
    <name type="scientific">Flavisphingopyxis soli</name>
    <dbReference type="NCBI Taxonomy" id="2601267"/>
    <lineage>
        <taxon>Bacteria</taxon>
        <taxon>Pseudomonadati</taxon>
        <taxon>Pseudomonadota</taxon>
        <taxon>Alphaproteobacteria</taxon>
        <taxon>Sphingomonadales</taxon>
        <taxon>Sphingopyxidaceae</taxon>
        <taxon>Flavisphingopyxis</taxon>
    </lineage>
</organism>
<sequence>MLATDQLALPLDWTGHREGAGEDFLVGSSNQTAVRHLEHHATWPVRASVLTGPRGSGRTTLAHLFARSTGAEVIDPVAGVTDDAIFHAWNRAQELRRPLLLVSDTLPASWPVALPDLRSRLMAVPVATIGEPDDDLALSLIERLFAKRATPIAPELPAFLVARIERSYDAIHRVVRLLDEAALAERKRVGTRMARATLAAAAVEGFAERDGDM</sequence>
<dbReference type="Gene3D" id="1.10.8.60">
    <property type="match status" value="1"/>
</dbReference>
<name>A0A5C6UBS5_9SPHN</name>
<comment type="caution">
    <text evidence="1">The sequence shown here is derived from an EMBL/GenBank/DDBJ whole genome shotgun (WGS) entry which is preliminary data.</text>
</comment>
<protein>
    <submittedName>
        <fullName evidence="1">Chromosomal replication initiator DnaA</fullName>
    </submittedName>
</protein>
<evidence type="ECO:0000313" key="2">
    <source>
        <dbReference type="Proteomes" id="UP000321129"/>
    </source>
</evidence>
<reference evidence="1 2" key="1">
    <citation type="submission" date="2019-08" db="EMBL/GenBank/DDBJ databases">
        <title>Sphingorhabdus soil sp. nov., isolated from arctic soil.</title>
        <authorList>
            <person name="Liu Y."/>
        </authorList>
    </citation>
    <scope>NUCLEOTIDE SEQUENCE [LARGE SCALE GENOMIC DNA]</scope>
    <source>
        <strain evidence="1 2">D-2Q-5-6</strain>
    </source>
</reference>
<dbReference type="Gene3D" id="3.40.50.300">
    <property type="entry name" value="P-loop containing nucleotide triphosphate hydrolases"/>
    <property type="match status" value="1"/>
</dbReference>
<dbReference type="OrthoDB" id="7390113at2"/>
<evidence type="ECO:0000313" key="1">
    <source>
        <dbReference type="EMBL" id="TXC69308.1"/>
    </source>
</evidence>
<accession>A0A5C6UBS5</accession>